<protein>
    <submittedName>
        <fullName evidence="1">Uncharacterized protein</fullName>
    </submittedName>
</protein>
<comment type="caution">
    <text evidence="1">The sequence shown here is derived from an EMBL/GenBank/DDBJ whole genome shotgun (WGS) entry which is preliminary data.</text>
</comment>
<dbReference type="AlphaFoldDB" id="A0A836P0R0"/>
<accession>A0A836P0R0</accession>
<dbReference type="EMBL" id="AKBN01001105">
    <property type="protein sequence ID" value="KFA01107.1"/>
    <property type="molecule type" value="Genomic_DNA"/>
</dbReference>
<name>A0A836P0R0_XANVA</name>
<reference evidence="1" key="1">
    <citation type="submission" date="2012-05" db="EMBL/GenBank/DDBJ databases">
        <authorList>
            <person name="Studholme D.J."/>
            <person name="Wasukira A."/>
            <person name="Grant M."/>
        </authorList>
    </citation>
    <scope>NUCLEOTIDE SEQUENCE [LARGE SCALE GENOMIC DNA]</scope>
    <source>
        <strain evidence="1">NCPPB 890</strain>
    </source>
</reference>
<sequence>MQNGVACGQHWTDYITFRYDRSRRAFVFHKRVIEAWEMNTQDTRSAQAGTAVCLHACAMMTPLRDQLPAGHQLSMLRR</sequence>
<organism evidence="1">
    <name type="scientific">Xanthomonas vasicola pv. vasculorum NCPPB 890</name>
    <dbReference type="NCBI Taxonomy" id="1184265"/>
    <lineage>
        <taxon>Bacteria</taxon>
        <taxon>Pseudomonadati</taxon>
        <taxon>Pseudomonadota</taxon>
        <taxon>Gammaproteobacteria</taxon>
        <taxon>Lysobacterales</taxon>
        <taxon>Lysobacteraceae</taxon>
        <taxon>Xanthomonas</taxon>
    </lineage>
</organism>
<proteinExistence type="predicted"/>
<feature type="non-terminal residue" evidence="1">
    <location>
        <position position="78"/>
    </location>
</feature>
<evidence type="ECO:0000313" key="1">
    <source>
        <dbReference type="EMBL" id="KFA01107.1"/>
    </source>
</evidence>
<gene>
    <name evidence="1" type="ORF">A11K_0117930</name>
</gene>